<evidence type="ECO:0000313" key="2">
    <source>
        <dbReference type="EMBL" id="XDI36459.1"/>
    </source>
</evidence>
<dbReference type="AlphaFoldDB" id="A0AB39BSS4"/>
<gene>
    <name evidence="2" type="ORF">AB3N04_17535</name>
</gene>
<protein>
    <submittedName>
        <fullName evidence="2">GNAT family N-acetyltransferase</fullName>
    </submittedName>
</protein>
<dbReference type="CDD" id="cd04301">
    <property type="entry name" value="NAT_SF"/>
    <property type="match status" value="1"/>
</dbReference>
<dbReference type="EMBL" id="CP162551">
    <property type="protein sequence ID" value="XDI36459.1"/>
    <property type="molecule type" value="Genomic_DNA"/>
</dbReference>
<dbReference type="InterPro" id="IPR016181">
    <property type="entry name" value="Acyl_CoA_acyltransferase"/>
</dbReference>
<dbReference type="PROSITE" id="PS51186">
    <property type="entry name" value="GNAT"/>
    <property type="match status" value="1"/>
</dbReference>
<name>A0AB39BSS4_9BACI</name>
<dbReference type="Pfam" id="PF13508">
    <property type="entry name" value="Acetyltransf_7"/>
    <property type="match status" value="1"/>
</dbReference>
<dbReference type="GO" id="GO:0016747">
    <property type="term" value="F:acyltransferase activity, transferring groups other than amino-acyl groups"/>
    <property type="evidence" value="ECO:0007669"/>
    <property type="project" value="InterPro"/>
</dbReference>
<dbReference type="RefSeq" id="WP_368503902.1">
    <property type="nucleotide sequence ID" value="NZ_CP162551.1"/>
</dbReference>
<evidence type="ECO:0000259" key="1">
    <source>
        <dbReference type="PROSITE" id="PS51186"/>
    </source>
</evidence>
<accession>A0AB39BSS4</accession>
<dbReference type="InterPro" id="IPR000182">
    <property type="entry name" value="GNAT_dom"/>
</dbReference>
<feature type="domain" description="N-acetyltransferase" evidence="1">
    <location>
        <begin position="90"/>
        <end position="239"/>
    </location>
</feature>
<organism evidence="2">
    <name type="scientific">Alkalihalophilus sp. As8PL</name>
    <dbReference type="NCBI Taxonomy" id="3237103"/>
    <lineage>
        <taxon>Bacteria</taxon>
        <taxon>Bacillati</taxon>
        <taxon>Bacillota</taxon>
        <taxon>Bacilli</taxon>
        <taxon>Bacillales</taxon>
        <taxon>Bacillaceae</taxon>
        <taxon>Alkalihalophilus</taxon>
    </lineage>
</organism>
<dbReference type="Gene3D" id="3.40.630.30">
    <property type="match status" value="1"/>
</dbReference>
<dbReference type="SUPFAM" id="SSF55729">
    <property type="entry name" value="Acyl-CoA N-acyltransferases (Nat)"/>
    <property type="match status" value="1"/>
</dbReference>
<proteinExistence type="predicted"/>
<reference evidence="2" key="1">
    <citation type="submission" date="2024-07" db="EMBL/GenBank/DDBJ databases">
        <title>Identification and characteristics of an arsenic-resistant bacterial isolate, which belongs to a novel species.</title>
        <authorList>
            <person name="Juszczyk A."/>
            <person name="Kowalczyk A."/>
            <person name="Was K."/>
            <person name="Kosowicz W."/>
            <person name="Budzyn A."/>
            <person name="Latowski D."/>
        </authorList>
    </citation>
    <scope>NUCLEOTIDE SEQUENCE</scope>
    <source>
        <strain evidence="2">As8PL</strain>
    </source>
</reference>
<sequence>MLYSDEQLYDYIWGLVACRYTYGTTILQSSTETHVQHGYPISNRIHEFFVKQDHLQDFLQQSIPTEHWLTIISSTSIPPIIPGYQFQTNEFLMELETNEDLPSSHKYSPLSTKIEQVTSYIEAQEINTHFQVKAINLEQLEQFGIQQYVIYDEHLPIGFGRISSTRKSNRSCLDNVYIEPNYRRQGLATKLCIAIVKQSKNGSTGCILASSEMGYQLYINLGFKQIAYLYSYETEQSVH</sequence>